<organism evidence="2 3">
    <name type="scientific">Ochrobactrum quorumnocens</name>
    <dbReference type="NCBI Taxonomy" id="271865"/>
    <lineage>
        <taxon>Bacteria</taxon>
        <taxon>Pseudomonadati</taxon>
        <taxon>Pseudomonadota</taxon>
        <taxon>Alphaproteobacteria</taxon>
        <taxon>Hyphomicrobiales</taxon>
        <taxon>Brucellaceae</taxon>
        <taxon>Brucella/Ochrobactrum group</taxon>
        <taxon>Ochrobactrum</taxon>
    </lineage>
</organism>
<accession>A0A248UEG0</accession>
<dbReference type="GO" id="GO:0009384">
    <property type="term" value="F:N-acylmannosamine kinase activity"/>
    <property type="evidence" value="ECO:0007669"/>
    <property type="project" value="TreeGrafter"/>
</dbReference>
<dbReference type="Gene3D" id="1.10.10.10">
    <property type="entry name" value="Winged helix-like DNA-binding domain superfamily/Winged helix DNA-binding domain"/>
    <property type="match status" value="1"/>
</dbReference>
<dbReference type="CDD" id="cd23763">
    <property type="entry name" value="ASKHA_ATPase_ROK"/>
    <property type="match status" value="1"/>
</dbReference>
<evidence type="ECO:0000313" key="3">
    <source>
        <dbReference type="Proteomes" id="UP000215256"/>
    </source>
</evidence>
<dbReference type="RefSeq" id="WP_095445605.1">
    <property type="nucleotide sequence ID" value="NZ_CP022603.1"/>
</dbReference>
<proteinExistence type="predicted"/>
<dbReference type="GO" id="GO:0019262">
    <property type="term" value="P:N-acetylneuraminate catabolic process"/>
    <property type="evidence" value="ECO:0007669"/>
    <property type="project" value="TreeGrafter"/>
</dbReference>
<dbReference type="Pfam" id="PF00480">
    <property type="entry name" value="ROK"/>
    <property type="match status" value="1"/>
</dbReference>
<dbReference type="InterPro" id="IPR036390">
    <property type="entry name" value="WH_DNA-bd_sf"/>
</dbReference>
<reference evidence="2 3" key="1">
    <citation type="submission" date="2017-07" db="EMBL/GenBank/DDBJ databases">
        <title>Phylogenetic study on the rhizospheric bacterium Ochrobactrum sp. A44.</title>
        <authorList>
            <person name="Krzyzanowska D.M."/>
            <person name="Ossowicki A."/>
            <person name="Rajewska M."/>
            <person name="Maciag T."/>
            <person name="Kaczynski Z."/>
            <person name="Czerwicka M."/>
            <person name="Jafra S."/>
        </authorList>
    </citation>
    <scope>NUCLEOTIDE SEQUENCE [LARGE SCALE GENOMIC DNA]</scope>
    <source>
        <strain evidence="2 3">A44</strain>
    </source>
</reference>
<dbReference type="CDD" id="cd00092">
    <property type="entry name" value="HTH_CRP"/>
    <property type="match status" value="1"/>
</dbReference>
<dbReference type="KEGG" id="och:CES85_5806"/>
<dbReference type="InterPro" id="IPR000600">
    <property type="entry name" value="ROK"/>
</dbReference>
<evidence type="ECO:0000313" key="2">
    <source>
        <dbReference type="EMBL" id="ASV85002.1"/>
    </source>
</evidence>
<dbReference type="SUPFAM" id="SSF53067">
    <property type="entry name" value="Actin-like ATPase domain"/>
    <property type="match status" value="1"/>
</dbReference>
<feature type="region of interest" description="Disordered" evidence="1">
    <location>
        <begin position="1"/>
        <end position="20"/>
    </location>
</feature>
<dbReference type="SUPFAM" id="SSF46785">
    <property type="entry name" value="Winged helix' DNA-binding domain"/>
    <property type="match status" value="1"/>
</dbReference>
<dbReference type="Proteomes" id="UP000215256">
    <property type="component" value="Chromosome 2"/>
</dbReference>
<sequence length="428" mass="46579">MVRHNSERGSDQRDGPAVAGSAVPQFAQAGASINRGSNQIGVRAYNERLVLALVRRHGSMARADIARKTGLSAQTISVIIRELEKDGLITQGERVRGRVGQPSMPMRLAADGVFSFGLKIGRRSAEIILMDFLGNIRQRRHITYRWPVPDEIRKFSFDSIGAFTAALDADKRERIAGLGIALPFELWNWVEEVGAPAADMNAWLDADLINDFGSALPFPVYLQNDGTAACGAELTFGRGPEFTDFVYFSIGSFIGGGVVLNNTLYPGRTGNAGALGSMPMRMRSTNDARETMQLIDTASLFVLERMLQENNISSDDLWLSPERWSNFGALLDEWIALAARGLAHAAVAAAAVIDFPAAIIDGWLPESVRHRIVEATKLELTRIDLQGLSAPEIVEGKVGVHGKAMGAASLPLSHRYLFDQSVLFKDSA</sequence>
<name>A0A248UEG0_9HYPH</name>
<dbReference type="InterPro" id="IPR043129">
    <property type="entry name" value="ATPase_NBD"/>
</dbReference>
<evidence type="ECO:0000256" key="1">
    <source>
        <dbReference type="SAM" id="MobiDB-lite"/>
    </source>
</evidence>
<protein>
    <submittedName>
        <fullName evidence="2">ROK family protein</fullName>
    </submittedName>
</protein>
<dbReference type="InterPro" id="IPR036388">
    <property type="entry name" value="WH-like_DNA-bd_sf"/>
</dbReference>
<dbReference type="Gene3D" id="3.30.420.40">
    <property type="match status" value="2"/>
</dbReference>
<gene>
    <name evidence="2" type="ORF">CES85_5806</name>
</gene>
<dbReference type="Pfam" id="PF13412">
    <property type="entry name" value="HTH_24"/>
    <property type="match status" value="1"/>
</dbReference>
<dbReference type="AlphaFoldDB" id="A0A248UEG0"/>
<dbReference type="PANTHER" id="PTHR18964:SF169">
    <property type="entry name" value="N-ACETYLMANNOSAMINE KINASE"/>
    <property type="match status" value="1"/>
</dbReference>
<dbReference type="OrthoDB" id="49685at2"/>
<dbReference type="PANTHER" id="PTHR18964">
    <property type="entry name" value="ROK (REPRESSOR, ORF, KINASE) FAMILY"/>
    <property type="match status" value="1"/>
</dbReference>
<feature type="compositionally biased region" description="Basic and acidic residues" evidence="1">
    <location>
        <begin position="1"/>
        <end position="14"/>
    </location>
</feature>
<dbReference type="EMBL" id="CP022603">
    <property type="protein sequence ID" value="ASV85002.1"/>
    <property type="molecule type" value="Genomic_DNA"/>
</dbReference>